<keyword evidence="7 8" id="KW-0503">Monooxygenase</keyword>
<evidence type="ECO:0000313" key="10">
    <source>
        <dbReference type="Proteomes" id="UP000477722"/>
    </source>
</evidence>
<dbReference type="PANTHER" id="PTHR46696:SF5">
    <property type="entry name" value="CYTOCHROME P450 BJ-1"/>
    <property type="match status" value="1"/>
</dbReference>
<dbReference type="InterPro" id="IPR036396">
    <property type="entry name" value="Cyt_P450_sf"/>
</dbReference>
<dbReference type="PRINTS" id="PR00359">
    <property type="entry name" value="BP450"/>
</dbReference>
<dbReference type="RefSeq" id="WP_165298513.1">
    <property type="nucleotide sequence ID" value="NZ_JAAKZZ010000080.1"/>
</dbReference>
<dbReference type="Proteomes" id="UP000477722">
    <property type="component" value="Unassembled WGS sequence"/>
</dbReference>
<dbReference type="Pfam" id="PF00067">
    <property type="entry name" value="p450"/>
    <property type="match status" value="1"/>
</dbReference>
<dbReference type="GO" id="GO:0020037">
    <property type="term" value="F:heme binding"/>
    <property type="evidence" value="ECO:0007669"/>
    <property type="project" value="InterPro"/>
</dbReference>
<evidence type="ECO:0000256" key="7">
    <source>
        <dbReference type="ARBA" id="ARBA00023033"/>
    </source>
</evidence>
<dbReference type="InterPro" id="IPR017972">
    <property type="entry name" value="Cyt_P450_CS"/>
</dbReference>
<dbReference type="FunFam" id="1.10.630.10:FF:000018">
    <property type="entry name" value="Cytochrome P450 monooxygenase"/>
    <property type="match status" value="1"/>
</dbReference>
<comment type="caution">
    <text evidence="9">The sequence shown here is derived from an EMBL/GenBank/DDBJ whole genome shotgun (WGS) entry which is preliminary data.</text>
</comment>
<keyword evidence="3 8" id="KW-0349">Heme</keyword>
<dbReference type="PANTHER" id="PTHR46696">
    <property type="entry name" value="P450, PUTATIVE (EUROFUNG)-RELATED"/>
    <property type="match status" value="1"/>
</dbReference>
<evidence type="ECO:0000256" key="5">
    <source>
        <dbReference type="ARBA" id="ARBA00023002"/>
    </source>
</evidence>
<dbReference type="SUPFAM" id="SSF48264">
    <property type="entry name" value="Cytochrome P450"/>
    <property type="match status" value="1"/>
</dbReference>
<comment type="cofactor">
    <cofactor evidence="1">
        <name>heme</name>
        <dbReference type="ChEBI" id="CHEBI:30413"/>
    </cofactor>
</comment>
<comment type="similarity">
    <text evidence="2 8">Belongs to the cytochrome P450 family.</text>
</comment>
<dbReference type="PRINTS" id="PR00385">
    <property type="entry name" value="P450"/>
</dbReference>
<evidence type="ECO:0000256" key="6">
    <source>
        <dbReference type="ARBA" id="ARBA00023004"/>
    </source>
</evidence>
<keyword evidence="10" id="KW-1185">Reference proteome</keyword>
<evidence type="ECO:0000256" key="3">
    <source>
        <dbReference type="ARBA" id="ARBA00022617"/>
    </source>
</evidence>
<dbReference type="Gene3D" id="1.10.630.10">
    <property type="entry name" value="Cytochrome P450"/>
    <property type="match status" value="1"/>
</dbReference>
<dbReference type="InterPro" id="IPR002397">
    <property type="entry name" value="Cyt_P450_B"/>
</dbReference>
<evidence type="ECO:0000256" key="8">
    <source>
        <dbReference type="RuleBase" id="RU000461"/>
    </source>
</evidence>
<dbReference type="EMBL" id="JAAKZZ010000080">
    <property type="protein sequence ID" value="NGO68815.1"/>
    <property type="molecule type" value="Genomic_DNA"/>
</dbReference>
<dbReference type="PROSITE" id="PS00086">
    <property type="entry name" value="CYTOCHROME_P450"/>
    <property type="match status" value="1"/>
</dbReference>
<keyword evidence="6 8" id="KW-0408">Iron</keyword>
<gene>
    <name evidence="9" type="ORF">G5C65_10700</name>
</gene>
<evidence type="ECO:0000256" key="1">
    <source>
        <dbReference type="ARBA" id="ARBA00001971"/>
    </source>
</evidence>
<protein>
    <submittedName>
        <fullName evidence="9">Cytochrome P450</fullName>
    </submittedName>
</protein>
<dbReference type="GO" id="GO:0005506">
    <property type="term" value="F:iron ion binding"/>
    <property type="evidence" value="ECO:0007669"/>
    <property type="project" value="InterPro"/>
</dbReference>
<dbReference type="AlphaFoldDB" id="A0A6G4WUC4"/>
<dbReference type="InterPro" id="IPR001128">
    <property type="entry name" value="Cyt_P450"/>
</dbReference>
<reference evidence="9 10" key="1">
    <citation type="submission" date="2020-02" db="EMBL/GenBank/DDBJ databases">
        <title>Whole-genome analyses of novel actinobacteria.</title>
        <authorList>
            <person name="Sahin N."/>
            <person name="Tatar D."/>
        </authorList>
    </citation>
    <scope>NUCLEOTIDE SEQUENCE [LARGE SCALE GENOMIC DNA]</scope>
    <source>
        <strain evidence="9 10">SB3404</strain>
    </source>
</reference>
<name>A0A6G4WUC4_9ACTN</name>
<accession>A0A6G4WUC4</accession>
<keyword evidence="4 8" id="KW-0479">Metal-binding</keyword>
<sequence>MTEPVGTYPFKSPTAVEPPPEWAWLRQRCPVAPVRLPSGDEAVLLTRYDSVRRMMADPRFTRELSAEDAARISTAPEGGPFAAPSALEMTGEGHRQWRRLVIKWFTVRRMAALRARIEDRADTLIDAMHQRGAPVDLVRALAFPLPVWVICELLGVPDSDRDRFAHWAHVQLSISEFTSADIAAAQDEFDAYMSAHLAAKRAAPGDDLLSELIAVRDSGDGRLSEEALIATGQGLLVAGHETTSNMISKMVLMLLADRRHWEELLADFGLVDGAVEEALRYDLASGFGLPRYLTEDVDVEGAALPRGTTVVCGLGAANRDERVFDHAERVDLRRSPNPHLAFGAGPHACLGQALARTELRAVLGVLLRRLPTLDLAAPAASVATRDEILSGGIRELLVRW</sequence>
<evidence type="ECO:0000256" key="2">
    <source>
        <dbReference type="ARBA" id="ARBA00010617"/>
    </source>
</evidence>
<keyword evidence="5 8" id="KW-0560">Oxidoreductase</keyword>
<dbReference type="GO" id="GO:0004497">
    <property type="term" value="F:monooxygenase activity"/>
    <property type="evidence" value="ECO:0007669"/>
    <property type="project" value="UniProtKB-KW"/>
</dbReference>
<evidence type="ECO:0000256" key="4">
    <source>
        <dbReference type="ARBA" id="ARBA00022723"/>
    </source>
</evidence>
<organism evidence="9 10">
    <name type="scientific">Streptomyces boncukensis</name>
    <dbReference type="NCBI Taxonomy" id="2711219"/>
    <lineage>
        <taxon>Bacteria</taxon>
        <taxon>Bacillati</taxon>
        <taxon>Actinomycetota</taxon>
        <taxon>Actinomycetes</taxon>
        <taxon>Kitasatosporales</taxon>
        <taxon>Streptomycetaceae</taxon>
        <taxon>Streptomyces</taxon>
    </lineage>
</organism>
<proteinExistence type="inferred from homology"/>
<evidence type="ECO:0000313" key="9">
    <source>
        <dbReference type="EMBL" id="NGO68815.1"/>
    </source>
</evidence>
<dbReference type="CDD" id="cd11031">
    <property type="entry name" value="Cyp158A-like"/>
    <property type="match status" value="1"/>
</dbReference>
<dbReference type="GO" id="GO:0016705">
    <property type="term" value="F:oxidoreductase activity, acting on paired donors, with incorporation or reduction of molecular oxygen"/>
    <property type="evidence" value="ECO:0007669"/>
    <property type="project" value="InterPro"/>
</dbReference>